<comment type="caution">
    <text evidence="1">The sequence shown here is derived from an EMBL/GenBank/DDBJ whole genome shotgun (WGS) entry which is preliminary data.</text>
</comment>
<dbReference type="EMBL" id="JAAMPC010000017">
    <property type="protein sequence ID" value="KAG2248402.1"/>
    <property type="molecule type" value="Genomic_DNA"/>
</dbReference>
<proteinExistence type="predicted"/>
<accession>A0A8X7TNG9</accession>
<dbReference type="Proteomes" id="UP000886595">
    <property type="component" value="Unassembled WGS sequence"/>
</dbReference>
<organism evidence="1 2">
    <name type="scientific">Brassica carinata</name>
    <name type="common">Ethiopian mustard</name>
    <name type="synonym">Abyssinian cabbage</name>
    <dbReference type="NCBI Taxonomy" id="52824"/>
    <lineage>
        <taxon>Eukaryota</taxon>
        <taxon>Viridiplantae</taxon>
        <taxon>Streptophyta</taxon>
        <taxon>Embryophyta</taxon>
        <taxon>Tracheophyta</taxon>
        <taxon>Spermatophyta</taxon>
        <taxon>Magnoliopsida</taxon>
        <taxon>eudicotyledons</taxon>
        <taxon>Gunneridae</taxon>
        <taxon>Pentapetalae</taxon>
        <taxon>rosids</taxon>
        <taxon>malvids</taxon>
        <taxon>Brassicales</taxon>
        <taxon>Brassicaceae</taxon>
        <taxon>Brassiceae</taxon>
        <taxon>Brassica</taxon>
    </lineage>
</organism>
<name>A0A8X7TNG9_BRACI</name>
<gene>
    <name evidence="1" type="ORF">Bca52824_088030</name>
</gene>
<protein>
    <submittedName>
        <fullName evidence="1">Uncharacterized protein</fullName>
    </submittedName>
</protein>
<evidence type="ECO:0000313" key="2">
    <source>
        <dbReference type="Proteomes" id="UP000886595"/>
    </source>
</evidence>
<reference evidence="1 2" key="1">
    <citation type="submission" date="2020-02" db="EMBL/GenBank/DDBJ databases">
        <authorList>
            <person name="Ma Q."/>
            <person name="Huang Y."/>
            <person name="Song X."/>
            <person name="Pei D."/>
        </authorList>
    </citation>
    <scope>NUCLEOTIDE SEQUENCE [LARGE SCALE GENOMIC DNA]</scope>
    <source>
        <strain evidence="1">Sxm20200214</strain>
        <tissue evidence="1">Leaf</tissue>
    </source>
</reference>
<dbReference type="OrthoDB" id="10519526at2759"/>
<evidence type="ECO:0000313" key="1">
    <source>
        <dbReference type="EMBL" id="KAG2248402.1"/>
    </source>
</evidence>
<keyword evidence="2" id="KW-1185">Reference proteome</keyword>
<dbReference type="AlphaFoldDB" id="A0A8X7TNG9"/>
<sequence>MIVYYVSTQKRTQKYRLSHFNSCDAHQHISIDLFNMEKGRKKKKPQLLLIYSINKEYKKKKGWTLVRYQKSTRCAEKSGTGDDLGGQYKEKLPIRIKFPSPSRLGRIPTVSLARAVVYSTRSSAMITTEIMIDDNRRGMILNVLEFFFQSYY</sequence>